<dbReference type="CDD" id="cd05466">
    <property type="entry name" value="PBP2_LTTR_substrate"/>
    <property type="match status" value="1"/>
</dbReference>
<dbReference type="Gene3D" id="3.40.190.290">
    <property type="match status" value="1"/>
</dbReference>
<evidence type="ECO:0000259" key="5">
    <source>
        <dbReference type="PROSITE" id="PS50931"/>
    </source>
</evidence>
<reference evidence="6 7" key="2">
    <citation type="submission" date="2013-04" db="EMBL/GenBank/DDBJ databases">
        <title>The Genome Sequence of Bilophila wadsworthia 3_1_6.</title>
        <authorList>
            <consortium name="The Broad Institute Genomics Platform"/>
            <person name="Earl A."/>
            <person name="Ward D."/>
            <person name="Feldgarden M."/>
            <person name="Gevers D."/>
            <person name="Sibley C."/>
            <person name="Strauss J."/>
            <person name="Allen-Vercoe E."/>
            <person name="Walker B."/>
            <person name="Young S."/>
            <person name="Zeng Q."/>
            <person name="Gargeya S."/>
            <person name="Fitzgerald M."/>
            <person name="Haas B."/>
            <person name="Abouelleil A."/>
            <person name="Allen A.W."/>
            <person name="Alvarado L."/>
            <person name="Arachchi H.M."/>
            <person name="Berlin A.M."/>
            <person name="Chapman S.B."/>
            <person name="Gainer-Dewar J."/>
            <person name="Goldberg J."/>
            <person name="Griggs A."/>
            <person name="Gujja S."/>
            <person name="Hansen M."/>
            <person name="Howarth C."/>
            <person name="Imamovic A."/>
            <person name="Ireland A."/>
            <person name="Larimer J."/>
            <person name="McCowan C."/>
            <person name="Murphy C."/>
            <person name="Pearson M."/>
            <person name="Poon T.W."/>
            <person name="Priest M."/>
            <person name="Roberts A."/>
            <person name="Saif S."/>
            <person name="Shea T."/>
            <person name="Sisk P."/>
            <person name="Sykes S."/>
            <person name="Wortman J."/>
            <person name="Nusbaum C."/>
            <person name="Birren B."/>
        </authorList>
    </citation>
    <scope>NUCLEOTIDE SEQUENCE [LARGE SCALE GENOMIC DNA]</scope>
    <source>
        <strain evidence="6 7">3_1_6</strain>
    </source>
</reference>
<keyword evidence="3" id="KW-0238">DNA-binding</keyword>
<evidence type="ECO:0000256" key="3">
    <source>
        <dbReference type="ARBA" id="ARBA00023125"/>
    </source>
</evidence>
<dbReference type="AlphaFoldDB" id="E5Y2B8"/>
<dbReference type="eggNOG" id="COG0583">
    <property type="taxonomic scope" value="Bacteria"/>
</dbReference>
<protein>
    <recommendedName>
        <fullName evidence="5">HTH lysR-type domain-containing protein</fullName>
    </recommendedName>
</protein>
<name>E5Y2B8_BILW3</name>
<dbReference type="RefSeq" id="WP_005024496.1">
    <property type="nucleotide sequence ID" value="NZ_KE150239.1"/>
</dbReference>
<dbReference type="PRINTS" id="PR00039">
    <property type="entry name" value="HTHLYSR"/>
</dbReference>
<evidence type="ECO:0000256" key="4">
    <source>
        <dbReference type="ARBA" id="ARBA00023163"/>
    </source>
</evidence>
<dbReference type="GO" id="GO:0005829">
    <property type="term" value="C:cytosol"/>
    <property type="evidence" value="ECO:0007669"/>
    <property type="project" value="TreeGrafter"/>
</dbReference>
<dbReference type="FunFam" id="1.10.10.10:FF:000001">
    <property type="entry name" value="LysR family transcriptional regulator"/>
    <property type="match status" value="1"/>
</dbReference>
<dbReference type="PANTHER" id="PTHR30419:SF8">
    <property type="entry name" value="NITROGEN ASSIMILATION TRANSCRIPTIONAL ACTIVATOR-RELATED"/>
    <property type="match status" value="1"/>
</dbReference>
<comment type="similarity">
    <text evidence="1">Belongs to the LysR transcriptional regulatory family.</text>
</comment>
<dbReference type="GO" id="GO:0003677">
    <property type="term" value="F:DNA binding"/>
    <property type="evidence" value="ECO:0007669"/>
    <property type="project" value="UniProtKB-KW"/>
</dbReference>
<dbReference type="InterPro" id="IPR036390">
    <property type="entry name" value="WH_DNA-bd_sf"/>
</dbReference>
<dbReference type="PROSITE" id="PS50931">
    <property type="entry name" value="HTH_LYSR"/>
    <property type="match status" value="1"/>
</dbReference>
<dbReference type="Gene3D" id="1.10.10.10">
    <property type="entry name" value="Winged helix-like DNA-binding domain superfamily/Winged helix DNA-binding domain"/>
    <property type="match status" value="1"/>
</dbReference>
<dbReference type="Pfam" id="PF03466">
    <property type="entry name" value="LysR_substrate"/>
    <property type="match status" value="1"/>
</dbReference>
<dbReference type="Pfam" id="PF00126">
    <property type="entry name" value="HTH_1"/>
    <property type="match status" value="1"/>
</dbReference>
<evidence type="ECO:0000313" key="6">
    <source>
        <dbReference type="EMBL" id="EFV45842.1"/>
    </source>
</evidence>
<keyword evidence="7" id="KW-1185">Reference proteome</keyword>
<accession>E5Y2B8</accession>
<gene>
    <name evidence="6" type="ORF">HMPREF0179_00328</name>
</gene>
<dbReference type="PANTHER" id="PTHR30419">
    <property type="entry name" value="HTH-TYPE TRANSCRIPTIONAL REGULATOR YBHD"/>
    <property type="match status" value="1"/>
</dbReference>
<dbReference type="OrthoDB" id="5317428at2"/>
<organism evidence="6 7">
    <name type="scientific">Bilophila wadsworthia (strain 3_1_6)</name>
    <dbReference type="NCBI Taxonomy" id="563192"/>
    <lineage>
        <taxon>Bacteria</taxon>
        <taxon>Pseudomonadati</taxon>
        <taxon>Thermodesulfobacteriota</taxon>
        <taxon>Desulfovibrionia</taxon>
        <taxon>Desulfovibrionales</taxon>
        <taxon>Desulfovibrionaceae</taxon>
        <taxon>Bilophila</taxon>
    </lineage>
</organism>
<proteinExistence type="inferred from homology"/>
<dbReference type="InterPro" id="IPR036388">
    <property type="entry name" value="WH-like_DNA-bd_sf"/>
</dbReference>
<dbReference type="SUPFAM" id="SSF46785">
    <property type="entry name" value="Winged helix' DNA-binding domain"/>
    <property type="match status" value="1"/>
</dbReference>
<dbReference type="InterPro" id="IPR005119">
    <property type="entry name" value="LysR_subst-bd"/>
</dbReference>
<dbReference type="SUPFAM" id="SSF53850">
    <property type="entry name" value="Periplasmic binding protein-like II"/>
    <property type="match status" value="1"/>
</dbReference>
<dbReference type="HOGENOM" id="CLU_039613_6_2_7"/>
<feature type="domain" description="HTH lysR-type" evidence="5">
    <location>
        <begin position="1"/>
        <end position="58"/>
    </location>
</feature>
<sequence length="303" mass="34149">MELRVLRYFLAVAREESISGAAEALHVTQPTLSRQMMELEEELGKTLFLRGKRKISLTEEGMFLRKRAQEIVTLVEKTESEFSAAEETISGDVHIGGGETDAMRLIARAAHRLQSAYPHIAYHLFSGNADDVTERLDRGLVDFGVFIEPADLSKYDFIKLPVTDIWGVLMRKGCPLAARATIRPQDLLGLPLLASNQHLVKNEFSGWFGEGYEKLNIITTYNLLYNASIMVEEGMGYALCLDKIVRTSGGSPLCFRPLEPKLEVGLHIAWKKYQFFSKAAEKFLECLQREIADRREADSPAYQ</sequence>
<evidence type="ECO:0000313" key="7">
    <source>
        <dbReference type="Proteomes" id="UP000006034"/>
    </source>
</evidence>
<dbReference type="Proteomes" id="UP000006034">
    <property type="component" value="Unassembled WGS sequence"/>
</dbReference>
<dbReference type="InterPro" id="IPR050950">
    <property type="entry name" value="HTH-type_LysR_regulators"/>
</dbReference>
<dbReference type="STRING" id="563192.HMPREF0179_00328"/>
<dbReference type="InterPro" id="IPR000847">
    <property type="entry name" value="LysR_HTH_N"/>
</dbReference>
<reference evidence="6 7" key="1">
    <citation type="submission" date="2010-10" db="EMBL/GenBank/DDBJ databases">
        <authorList>
            <consortium name="The Broad Institute Genome Sequencing Platform"/>
            <person name="Ward D."/>
            <person name="Earl A."/>
            <person name="Feldgarden M."/>
            <person name="Young S.K."/>
            <person name="Gargeya S."/>
            <person name="Zeng Q."/>
            <person name="Alvarado L."/>
            <person name="Berlin A."/>
            <person name="Bochicchio J."/>
            <person name="Chapman S.B."/>
            <person name="Chen Z."/>
            <person name="Freedman E."/>
            <person name="Gellesch M."/>
            <person name="Goldberg J."/>
            <person name="Griggs A."/>
            <person name="Gujja S."/>
            <person name="Heilman E."/>
            <person name="Heiman D."/>
            <person name="Howarth C."/>
            <person name="Mehta T."/>
            <person name="Neiman D."/>
            <person name="Pearson M."/>
            <person name="Roberts A."/>
            <person name="Saif S."/>
            <person name="Shea T."/>
            <person name="Shenoy N."/>
            <person name="Sisk P."/>
            <person name="Stolte C."/>
            <person name="Sykes S."/>
            <person name="White J."/>
            <person name="Yandava C."/>
            <person name="Allen-Vercoe E."/>
            <person name="Sibley C."/>
            <person name="Ambrose C.E."/>
            <person name="Strauss J."/>
            <person name="Daigneault M."/>
            <person name="Haas B."/>
            <person name="Nusbaum C."/>
            <person name="Birren B."/>
        </authorList>
    </citation>
    <scope>NUCLEOTIDE SEQUENCE [LARGE SCALE GENOMIC DNA]</scope>
    <source>
        <strain evidence="6 7">3_1_6</strain>
    </source>
</reference>
<dbReference type="GO" id="GO:0003700">
    <property type="term" value="F:DNA-binding transcription factor activity"/>
    <property type="evidence" value="ECO:0007669"/>
    <property type="project" value="InterPro"/>
</dbReference>
<comment type="caution">
    <text evidence="6">The sequence shown here is derived from an EMBL/GenBank/DDBJ whole genome shotgun (WGS) entry which is preliminary data.</text>
</comment>
<evidence type="ECO:0000256" key="1">
    <source>
        <dbReference type="ARBA" id="ARBA00009437"/>
    </source>
</evidence>
<evidence type="ECO:0000256" key="2">
    <source>
        <dbReference type="ARBA" id="ARBA00023015"/>
    </source>
</evidence>
<dbReference type="GeneID" id="78086889"/>
<keyword evidence="4" id="KW-0804">Transcription</keyword>
<keyword evidence="2" id="KW-0805">Transcription regulation</keyword>
<dbReference type="EMBL" id="ADCP02000002">
    <property type="protein sequence ID" value="EFV45842.1"/>
    <property type="molecule type" value="Genomic_DNA"/>
</dbReference>